<feature type="region of interest" description="Disordered" evidence="1">
    <location>
        <begin position="1"/>
        <end position="94"/>
    </location>
</feature>
<name>A0A6J4U6F5_9BACT</name>
<dbReference type="AlphaFoldDB" id="A0A6J4U6F5"/>
<feature type="compositionally biased region" description="Basic and acidic residues" evidence="1">
    <location>
        <begin position="61"/>
        <end position="74"/>
    </location>
</feature>
<organism evidence="2">
    <name type="scientific">uncultured Thermomicrobiales bacterium</name>
    <dbReference type="NCBI Taxonomy" id="1645740"/>
    <lineage>
        <taxon>Bacteria</taxon>
        <taxon>Pseudomonadati</taxon>
        <taxon>Thermomicrobiota</taxon>
        <taxon>Thermomicrobia</taxon>
        <taxon>Thermomicrobiales</taxon>
        <taxon>environmental samples</taxon>
    </lineage>
</organism>
<reference evidence="2" key="1">
    <citation type="submission" date="2020-02" db="EMBL/GenBank/DDBJ databases">
        <authorList>
            <person name="Meier V. D."/>
        </authorList>
    </citation>
    <scope>NUCLEOTIDE SEQUENCE</scope>
    <source>
        <strain evidence="2">AVDCRST_MAG49</strain>
    </source>
</reference>
<accession>A0A6J4U6F5</accession>
<evidence type="ECO:0000256" key="1">
    <source>
        <dbReference type="SAM" id="MobiDB-lite"/>
    </source>
</evidence>
<feature type="non-terminal residue" evidence="2">
    <location>
        <position position="94"/>
    </location>
</feature>
<gene>
    <name evidence="2" type="ORF">AVDCRST_MAG49-946</name>
</gene>
<dbReference type="EMBL" id="CADCWG010000058">
    <property type="protein sequence ID" value="CAA9541892.1"/>
    <property type="molecule type" value="Genomic_DNA"/>
</dbReference>
<feature type="compositionally biased region" description="Basic and acidic residues" evidence="1">
    <location>
        <begin position="10"/>
        <end position="45"/>
    </location>
</feature>
<feature type="non-terminal residue" evidence="2">
    <location>
        <position position="1"/>
    </location>
</feature>
<proteinExistence type="predicted"/>
<sequence length="94" mass="10465">AKARARPQGRRGDGADRVPGHDGRQRRLRRDRGDTGQRRRGEHQRVRIVQGGRARLAGRPKPSDRRPDDHRGPQEPDVQPGDAAEAVGERGRGL</sequence>
<dbReference type="GO" id="GO:0003677">
    <property type="term" value="F:DNA binding"/>
    <property type="evidence" value="ECO:0007669"/>
    <property type="project" value="UniProtKB-KW"/>
</dbReference>
<evidence type="ECO:0000313" key="2">
    <source>
        <dbReference type="EMBL" id="CAA9541892.1"/>
    </source>
</evidence>
<keyword evidence="2" id="KW-0238">DNA-binding</keyword>
<protein>
    <submittedName>
        <fullName evidence="2">DNA-binding protein HU-beta (ACLAME 290)</fullName>
    </submittedName>
</protein>